<protein>
    <submittedName>
        <fullName evidence="2">Uncharacterized protein</fullName>
    </submittedName>
</protein>
<evidence type="ECO:0000256" key="1">
    <source>
        <dbReference type="SAM" id="MobiDB-lite"/>
    </source>
</evidence>
<dbReference type="RefSeq" id="YP_009812058.1">
    <property type="nucleotide sequence ID" value="NC_048060.1"/>
</dbReference>
<dbReference type="EMBL" id="MH807817">
    <property type="protein sequence ID" value="AXY81961.1"/>
    <property type="molecule type" value="Genomic_DNA"/>
</dbReference>
<accession>A0A385IG24</accession>
<keyword evidence="3" id="KW-1185">Reference proteome</keyword>
<evidence type="ECO:0000313" key="2">
    <source>
        <dbReference type="EMBL" id="AXY81961.1"/>
    </source>
</evidence>
<proteinExistence type="predicted"/>
<name>A0A385IG24_9CAUD</name>
<feature type="region of interest" description="Disordered" evidence="1">
    <location>
        <begin position="27"/>
        <end position="48"/>
    </location>
</feature>
<sequence>MSHYDKHYGEIGDEAIRYFELNQKRIREDEQKQKESQKNKEVQHGPNY</sequence>
<dbReference type="KEGG" id="vg:55003091"/>
<organism evidence="2 3">
    <name type="scientific">Dickeya phage Mysterion</name>
    <dbReference type="NCBI Taxonomy" id="2320193"/>
    <lineage>
        <taxon>Viruses</taxon>
        <taxon>Duplodnaviria</taxon>
        <taxon>Heunggongvirae</taxon>
        <taxon>Uroviricota</taxon>
        <taxon>Caudoviricetes</taxon>
        <taxon>Autographivirales</taxon>
        <taxon>Autotranscriptaviridae</taxon>
        <taxon>Studiervirinae</taxon>
        <taxon>Aarhusvirus</taxon>
        <taxon>Aarhusvirus mysterion</taxon>
    </lineage>
</organism>
<evidence type="ECO:0000313" key="3">
    <source>
        <dbReference type="Proteomes" id="UP000263979"/>
    </source>
</evidence>
<dbReference type="GeneID" id="55003091"/>
<reference evidence="3" key="1">
    <citation type="submission" date="2018-08" db="EMBL/GenBank/DDBJ databases">
        <title>SRE bacteriophages.</title>
        <authorList>
            <person name="Carstens A.B."/>
            <person name="Djurhuus A.M."/>
            <person name="Kot W."/>
            <person name="Hansen L.H."/>
        </authorList>
    </citation>
    <scope>NUCLEOTIDE SEQUENCE [LARGE SCALE GENOMIC DNA]</scope>
</reference>
<dbReference type="Proteomes" id="UP000263979">
    <property type="component" value="Segment"/>
</dbReference>